<keyword evidence="1" id="KW-0472">Membrane</keyword>
<dbReference type="PROSITE" id="PS51257">
    <property type="entry name" value="PROKAR_LIPOPROTEIN"/>
    <property type="match status" value="1"/>
</dbReference>
<gene>
    <name evidence="2" type="ORF">ADU72_0803</name>
</gene>
<keyword evidence="3" id="KW-1185">Reference proteome</keyword>
<feature type="transmembrane region" description="Helical" evidence="1">
    <location>
        <begin position="6"/>
        <end position="24"/>
    </location>
</feature>
<keyword evidence="1" id="KW-0812">Transmembrane</keyword>
<evidence type="ECO:0000256" key="1">
    <source>
        <dbReference type="SAM" id="Phobius"/>
    </source>
</evidence>
<name>A0ABN4N8B0_9LACO</name>
<reference evidence="2 3" key="1">
    <citation type="journal article" date="2016" name="PLoS ONE">
        <title>The Identification of Novel Diagnostic Marker Genes for the Detection of Beer Spoiling Pediococcus damnosus Strains Using the BlAst Diagnostic Gene findEr.</title>
        <authorList>
            <person name="Behr J."/>
            <person name="Geissler A.J."/>
            <person name="Schmid J."/>
            <person name="Zehe A."/>
            <person name="Vogel R.F."/>
        </authorList>
    </citation>
    <scope>NUCLEOTIDE SEQUENCE [LARGE SCALE GENOMIC DNA]</scope>
    <source>
        <strain evidence="2 3">TMW 2.1535</strain>
    </source>
</reference>
<proteinExistence type="predicted"/>
<organism evidence="2 3">
    <name type="scientific">Pediococcus damnosus</name>
    <dbReference type="NCBI Taxonomy" id="51663"/>
    <lineage>
        <taxon>Bacteria</taxon>
        <taxon>Bacillati</taxon>
        <taxon>Bacillota</taxon>
        <taxon>Bacilli</taxon>
        <taxon>Lactobacillales</taxon>
        <taxon>Lactobacillaceae</taxon>
        <taxon>Pediococcus</taxon>
    </lineage>
</organism>
<accession>A0ABN4N8B0</accession>
<keyword evidence="1" id="KW-1133">Transmembrane helix</keyword>
<sequence>MKKRKWLYGALIFMGVLMIVLGGCGRKPQTSNKLHIVPP</sequence>
<dbReference type="EMBL" id="CP012288">
    <property type="protein sequence ID" value="AMV66748.1"/>
    <property type="molecule type" value="Genomic_DNA"/>
</dbReference>
<evidence type="ECO:0000313" key="2">
    <source>
        <dbReference type="EMBL" id="AMV66748.1"/>
    </source>
</evidence>
<dbReference type="Proteomes" id="UP000076244">
    <property type="component" value="Chromosome"/>
</dbReference>
<evidence type="ECO:0000313" key="3">
    <source>
        <dbReference type="Proteomes" id="UP000076244"/>
    </source>
</evidence>
<protein>
    <submittedName>
        <fullName evidence="2">Uncharacterized protein</fullName>
    </submittedName>
</protein>